<name>A0ABY1GJM1_9GAMM</name>
<dbReference type="InterPro" id="IPR000189">
    <property type="entry name" value="Transglyc_AS"/>
</dbReference>
<evidence type="ECO:0000256" key="2">
    <source>
        <dbReference type="SAM" id="MobiDB-lite"/>
    </source>
</evidence>
<evidence type="ECO:0000313" key="6">
    <source>
        <dbReference type="Proteomes" id="UP000183805"/>
    </source>
</evidence>
<dbReference type="SUPFAM" id="SSF54106">
    <property type="entry name" value="LysM domain"/>
    <property type="match status" value="2"/>
</dbReference>
<dbReference type="InterPro" id="IPR018392">
    <property type="entry name" value="LysM"/>
</dbReference>
<dbReference type="CDD" id="cd16894">
    <property type="entry name" value="MltD-like"/>
    <property type="match status" value="1"/>
</dbReference>
<dbReference type="Proteomes" id="UP000183805">
    <property type="component" value="Unassembled WGS sequence"/>
</dbReference>
<evidence type="ECO:0000259" key="4">
    <source>
        <dbReference type="PROSITE" id="PS51782"/>
    </source>
</evidence>
<dbReference type="InterPro" id="IPR036779">
    <property type="entry name" value="LysM_dom_sf"/>
</dbReference>
<accession>A0ABY1GJM1</accession>
<feature type="region of interest" description="Disordered" evidence="2">
    <location>
        <begin position="474"/>
        <end position="499"/>
    </location>
</feature>
<proteinExistence type="inferred from homology"/>
<feature type="chain" id="PRO_5047114175" evidence="3">
    <location>
        <begin position="21"/>
        <end position="499"/>
    </location>
</feature>
<dbReference type="EMBL" id="FPAZ01000009">
    <property type="protein sequence ID" value="SFT77221.1"/>
    <property type="molecule type" value="Genomic_DNA"/>
</dbReference>
<comment type="caution">
    <text evidence="5">The sequence shown here is derived from an EMBL/GenBank/DDBJ whole genome shotgun (WGS) entry which is preliminary data.</text>
</comment>
<feature type="domain" description="LysM" evidence="4">
    <location>
        <begin position="351"/>
        <end position="394"/>
    </location>
</feature>
<dbReference type="RefSeq" id="WP_176714558.1">
    <property type="nucleotide sequence ID" value="NZ_CP185400.1"/>
</dbReference>
<gene>
    <name evidence="5" type="ORF">SAMN04487854_109117</name>
</gene>
<evidence type="ECO:0000313" key="5">
    <source>
        <dbReference type="EMBL" id="SFT77221.1"/>
    </source>
</evidence>
<dbReference type="CDD" id="cd00118">
    <property type="entry name" value="LysM"/>
    <property type="match status" value="2"/>
</dbReference>
<dbReference type="Pfam" id="PF01476">
    <property type="entry name" value="LysM"/>
    <property type="match status" value="2"/>
</dbReference>
<dbReference type="PROSITE" id="PS00922">
    <property type="entry name" value="TRANSGLYCOSYLASE"/>
    <property type="match status" value="1"/>
</dbReference>
<dbReference type="PANTHER" id="PTHR33734:SF22">
    <property type="entry name" value="MEMBRANE-BOUND LYTIC MUREIN TRANSGLYCOSYLASE D"/>
    <property type="match status" value="1"/>
</dbReference>
<evidence type="ECO:0000256" key="3">
    <source>
        <dbReference type="SAM" id="SignalP"/>
    </source>
</evidence>
<dbReference type="SMART" id="SM00257">
    <property type="entry name" value="LysM"/>
    <property type="match status" value="2"/>
</dbReference>
<feature type="signal peptide" evidence="3">
    <location>
        <begin position="1"/>
        <end position="20"/>
    </location>
</feature>
<reference evidence="5 6" key="1">
    <citation type="submission" date="2016-10" db="EMBL/GenBank/DDBJ databases">
        <authorList>
            <person name="Varghese N."/>
            <person name="Submissions S."/>
        </authorList>
    </citation>
    <scope>NUCLEOTIDE SEQUENCE [LARGE SCALE GENOMIC DNA]</scope>
    <source>
        <strain evidence="5 6">CGMCC 1.8499</strain>
    </source>
</reference>
<dbReference type="Gene3D" id="3.10.350.10">
    <property type="entry name" value="LysM domain"/>
    <property type="match status" value="2"/>
</dbReference>
<dbReference type="SUPFAM" id="SSF53955">
    <property type="entry name" value="Lysozyme-like"/>
    <property type="match status" value="1"/>
</dbReference>
<comment type="similarity">
    <text evidence="1">Belongs to the transglycosylase Slt family.</text>
</comment>
<dbReference type="InterPro" id="IPR008258">
    <property type="entry name" value="Transglycosylase_SLT_dom_1"/>
</dbReference>
<protein>
    <submittedName>
        <fullName evidence="5">Membrane-bound lytic murein transglycosylase D</fullName>
    </submittedName>
</protein>
<sequence length="499" mass="56491">MALMRLKYLLLLSFFIGLQGCQTTQQDTQQEQQARPEIFSHFKPDLSLQTQPTEQPVATADKTAEPVKLQPYKDTPLAKPRATDLWQHIANNLSLVFQTNKHTTARIKWYLKQPAYLEKVNRRAAPYLYHIVKRVEKQNLPMELALLPFVESDFRPTIQSSEQAVGIWQLVGATAYHFGVQSDQWYDGRQDILASTDAALAYLSYLHKRFDGDWLHAIAAYNSGEGRVKKAIEKNKKLGKKTDYWSLSLPKETAEYIPKLLALSHLIRHPEKGLKRPKLANKPLTTEFNVGQQFDFSVIASLSGIGRSQLHKLNPGYLKNQSSPNGPHTLILPIEQRTLLQSKLFRNNFIGEYTVQKDDTLYRIARRFNMPISQLKMLNNKTSNLIKVGEQLRLSKPQTMPGSLIVDYNISPYLEQQEDVVSTVAVDYQVKPGDSIWSISQLFDVPHKDVAIWNKLSASSLLKPGTILTLHIPQAKPPAPQTSASEAMLSGIESSLKKP</sequence>
<dbReference type="InterPro" id="IPR023346">
    <property type="entry name" value="Lysozyme-like_dom_sf"/>
</dbReference>
<feature type="domain" description="LysM" evidence="4">
    <location>
        <begin position="426"/>
        <end position="470"/>
    </location>
</feature>
<keyword evidence="6" id="KW-1185">Reference proteome</keyword>
<dbReference type="Pfam" id="PF01464">
    <property type="entry name" value="SLT"/>
    <property type="match status" value="1"/>
</dbReference>
<dbReference type="Gene3D" id="1.10.530.10">
    <property type="match status" value="1"/>
</dbReference>
<evidence type="ECO:0000256" key="1">
    <source>
        <dbReference type="ARBA" id="ARBA00007734"/>
    </source>
</evidence>
<keyword evidence="3" id="KW-0732">Signal</keyword>
<organism evidence="5 6">
    <name type="scientific">Pseudoalteromonas lipolytica</name>
    <dbReference type="NCBI Taxonomy" id="570156"/>
    <lineage>
        <taxon>Bacteria</taxon>
        <taxon>Pseudomonadati</taxon>
        <taxon>Pseudomonadota</taxon>
        <taxon>Gammaproteobacteria</taxon>
        <taxon>Alteromonadales</taxon>
        <taxon>Pseudoalteromonadaceae</taxon>
        <taxon>Pseudoalteromonas</taxon>
    </lineage>
</organism>
<dbReference type="PROSITE" id="PS51257">
    <property type="entry name" value="PROKAR_LIPOPROTEIN"/>
    <property type="match status" value="1"/>
</dbReference>
<dbReference type="PROSITE" id="PS51782">
    <property type="entry name" value="LYSM"/>
    <property type="match status" value="2"/>
</dbReference>
<dbReference type="PANTHER" id="PTHR33734">
    <property type="entry name" value="LYSM DOMAIN-CONTAINING GPI-ANCHORED PROTEIN 2"/>
    <property type="match status" value="1"/>
</dbReference>